<gene>
    <name evidence="1" type="ORF">J2S44_005062</name>
</gene>
<proteinExistence type="predicted"/>
<protein>
    <recommendedName>
        <fullName evidence="3">DUF1508 domain-containing protein</fullName>
    </recommendedName>
</protein>
<dbReference type="RefSeq" id="WP_310418773.1">
    <property type="nucleotide sequence ID" value="NZ_JAVDYC010000001.1"/>
</dbReference>
<dbReference type="Proteomes" id="UP001183629">
    <property type="component" value="Unassembled WGS sequence"/>
</dbReference>
<dbReference type="AlphaFoldDB" id="A0AAE3ZTP9"/>
<dbReference type="EMBL" id="JAVDYC010000001">
    <property type="protein sequence ID" value="MDR7324812.1"/>
    <property type="molecule type" value="Genomic_DNA"/>
</dbReference>
<name>A0AAE3ZTP9_9ACTN</name>
<evidence type="ECO:0000313" key="2">
    <source>
        <dbReference type="Proteomes" id="UP001183629"/>
    </source>
</evidence>
<reference evidence="1 2" key="1">
    <citation type="submission" date="2023-07" db="EMBL/GenBank/DDBJ databases">
        <title>Sequencing the genomes of 1000 actinobacteria strains.</title>
        <authorList>
            <person name="Klenk H.-P."/>
        </authorList>
    </citation>
    <scope>NUCLEOTIDE SEQUENCE [LARGE SCALE GENOMIC DNA]</scope>
    <source>
        <strain evidence="1 2">DSM 44711</strain>
    </source>
</reference>
<evidence type="ECO:0008006" key="3">
    <source>
        <dbReference type="Google" id="ProtNLM"/>
    </source>
</evidence>
<dbReference type="SUPFAM" id="SSF160113">
    <property type="entry name" value="YegP-like"/>
    <property type="match status" value="1"/>
</dbReference>
<dbReference type="Gene3D" id="2.30.29.80">
    <property type="match status" value="1"/>
</dbReference>
<organism evidence="1 2">
    <name type="scientific">Catenuloplanes niger</name>
    <dbReference type="NCBI Taxonomy" id="587534"/>
    <lineage>
        <taxon>Bacteria</taxon>
        <taxon>Bacillati</taxon>
        <taxon>Actinomycetota</taxon>
        <taxon>Actinomycetes</taxon>
        <taxon>Micromonosporales</taxon>
        <taxon>Micromonosporaceae</taxon>
        <taxon>Catenuloplanes</taxon>
    </lineage>
</organism>
<accession>A0AAE3ZTP9</accession>
<sequence length="108" mass="11908">MWRLVGPNNRVIGVSPGSFDTPDAAVEAAQRVRDRAAGGAVTVQLDDRRRWCWSVTDDELGLLAVSAHGYERRATCETAVQRFTEGAATARIDHAIGRRGRFWRPDTG</sequence>
<comment type="caution">
    <text evidence="1">The sequence shown here is derived from an EMBL/GenBank/DDBJ whole genome shotgun (WGS) entry which is preliminary data.</text>
</comment>
<dbReference type="InterPro" id="IPR036913">
    <property type="entry name" value="YegP-like_sf"/>
</dbReference>
<keyword evidence="2" id="KW-1185">Reference proteome</keyword>
<evidence type="ECO:0000313" key="1">
    <source>
        <dbReference type="EMBL" id="MDR7324812.1"/>
    </source>
</evidence>